<organism evidence="4 5">
    <name type="scientific">Gluconobacter kondonii</name>
    <dbReference type="NCBI Taxonomy" id="941463"/>
    <lineage>
        <taxon>Bacteria</taxon>
        <taxon>Pseudomonadati</taxon>
        <taxon>Pseudomonadota</taxon>
        <taxon>Alphaproteobacteria</taxon>
        <taxon>Acetobacterales</taxon>
        <taxon>Acetobacteraceae</taxon>
        <taxon>Gluconobacter</taxon>
    </lineage>
</organism>
<evidence type="ECO:0000259" key="3">
    <source>
        <dbReference type="PROSITE" id="PS01124"/>
    </source>
</evidence>
<name>A0ABQ5WSD5_9PROT</name>
<protein>
    <recommendedName>
        <fullName evidence="3">HTH araC/xylS-type domain-containing protein</fullName>
    </recommendedName>
</protein>
<evidence type="ECO:0000256" key="2">
    <source>
        <dbReference type="ARBA" id="ARBA00023163"/>
    </source>
</evidence>
<evidence type="ECO:0000256" key="1">
    <source>
        <dbReference type="ARBA" id="ARBA00023015"/>
    </source>
</evidence>
<evidence type="ECO:0000313" key="5">
    <source>
        <dbReference type="Proteomes" id="UP001156629"/>
    </source>
</evidence>
<dbReference type="InterPro" id="IPR018060">
    <property type="entry name" value="HTH_AraC"/>
</dbReference>
<dbReference type="PROSITE" id="PS01124">
    <property type="entry name" value="HTH_ARAC_FAMILY_2"/>
    <property type="match status" value="1"/>
</dbReference>
<comment type="caution">
    <text evidence="4">The sequence shown here is derived from an EMBL/GenBank/DDBJ whole genome shotgun (WGS) entry which is preliminary data.</text>
</comment>
<dbReference type="InterPro" id="IPR009057">
    <property type="entry name" value="Homeodomain-like_sf"/>
</dbReference>
<keyword evidence="5" id="KW-1185">Reference proteome</keyword>
<gene>
    <name evidence="4" type="ORF">GCM10007870_20270</name>
</gene>
<feature type="domain" description="HTH araC/xylS-type" evidence="3">
    <location>
        <begin position="1"/>
        <end position="42"/>
    </location>
</feature>
<reference evidence="5" key="1">
    <citation type="journal article" date="2019" name="Int. J. Syst. Evol. Microbiol.">
        <title>The Global Catalogue of Microorganisms (GCM) 10K type strain sequencing project: providing services to taxonomists for standard genome sequencing and annotation.</title>
        <authorList>
            <consortium name="The Broad Institute Genomics Platform"/>
            <consortium name="The Broad Institute Genome Sequencing Center for Infectious Disease"/>
            <person name="Wu L."/>
            <person name="Ma J."/>
        </authorList>
    </citation>
    <scope>NUCLEOTIDE SEQUENCE [LARGE SCALE GENOMIC DNA]</scope>
    <source>
        <strain evidence="5">NBRC 3266</strain>
    </source>
</reference>
<dbReference type="SUPFAM" id="SSF46689">
    <property type="entry name" value="Homeodomain-like"/>
    <property type="match status" value="1"/>
</dbReference>
<dbReference type="EMBL" id="BSNV01000010">
    <property type="protein sequence ID" value="GLQ66443.1"/>
    <property type="molecule type" value="Genomic_DNA"/>
</dbReference>
<dbReference type="Proteomes" id="UP001156629">
    <property type="component" value="Unassembled WGS sequence"/>
</dbReference>
<dbReference type="Gene3D" id="1.10.10.60">
    <property type="entry name" value="Homeodomain-like"/>
    <property type="match status" value="1"/>
</dbReference>
<proteinExistence type="predicted"/>
<sequence>MIEKTRHPMDPIARESGFVDIRRMREAFMRKYGQPPQTLRRLAKAY</sequence>
<accession>A0ABQ5WSD5</accession>
<evidence type="ECO:0000313" key="4">
    <source>
        <dbReference type="EMBL" id="GLQ66443.1"/>
    </source>
</evidence>
<keyword evidence="1" id="KW-0805">Transcription regulation</keyword>
<keyword evidence="2" id="KW-0804">Transcription</keyword>